<dbReference type="OrthoDB" id="10502685at2759"/>
<evidence type="ECO:0000313" key="3">
    <source>
        <dbReference type="EMBL" id="RPB00187.1"/>
    </source>
</evidence>
<name>A0A3N4JPS2_9PEZI</name>
<evidence type="ECO:0000256" key="1">
    <source>
        <dbReference type="SAM" id="MobiDB-lite"/>
    </source>
</evidence>
<sequence length="91" mass="9415">MRTAIFISFLVAIIAFMATPIVASAIERRTPSGGQPDLAVRMPKKHKSKGGSDAEGKFYFSSGASSFSLPNRVGQLATVGAVGAAAIAFLV</sequence>
<feature type="signal peptide" evidence="2">
    <location>
        <begin position="1"/>
        <end position="25"/>
    </location>
</feature>
<feature type="chain" id="PRO_5018155598" evidence="2">
    <location>
        <begin position="26"/>
        <end position="91"/>
    </location>
</feature>
<gene>
    <name evidence="3" type="ORF">L873DRAFT_1681179</name>
</gene>
<evidence type="ECO:0000313" key="4">
    <source>
        <dbReference type="Proteomes" id="UP000276215"/>
    </source>
</evidence>
<reference evidence="3 4" key="1">
    <citation type="journal article" date="2018" name="Nat. Ecol. Evol.">
        <title>Pezizomycetes genomes reveal the molecular basis of ectomycorrhizal truffle lifestyle.</title>
        <authorList>
            <person name="Murat C."/>
            <person name="Payen T."/>
            <person name="Noel B."/>
            <person name="Kuo A."/>
            <person name="Morin E."/>
            <person name="Chen J."/>
            <person name="Kohler A."/>
            <person name="Krizsan K."/>
            <person name="Balestrini R."/>
            <person name="Da Silva C."/>
            <person name="Montanini B."/>
            <person name="Hainaut M."/>
            <person name="Levati E."/>
            <person name="Barry K.W."/>
            <person name="Belfiori B."/>
            <person name="Cichocki N."/>
            <person name="Clum A."/>
            <person name="Dockter R.B."/>
            <person name="Fauchery L."/>
            <person name="Guy J."/>
            <person name="Iotti M."/>
            <person name="Le Tacon F."/>
            <person name="Lindquist E.A."/>
            <person name="Lipzen A."/>
            <person name="Malagnac F."/>
            <person name="Mello A."/>
            <person name="Molinier V."/>
            <person name="Miyauchi S."/>
            <person name="Poulain J."/>
            <person name="Riccioni C."/>
            <person name="Rubini A."/>
            <person name="Sitrit Y."/>
            <person name="Splivallo R."/>
            <person name="Traeger S."/>
            <person name="Wang M."/>
            <person name="Zifcakova L."/>
            <person name="Wipf D."/>
            <person name="Zambonelli A."/>
            <person name="Paolocci F."/>
            <person name="Nowrousian M."/>
            <person name="Ottonello S."/>
            <person name="Baldrian P."/>
            <person name="Spatafora J.W."/>
            <person name="Henrissat B."/>
            <person name="Nagy L.G."/>
            <person name="Aury J.M."/>
            <person name="Wincker P."/>
            <person name="Grigoriev I.V."/>
            <person name="Bonfante P."/>
            <person name="Martin F.M."/>
        </authorList>
    </citation>
    <scope>NUCLEOTIDE SEQUENCE [LARGE SCALE GENOMIC DNA]</scope>
    <source>
        <strain evidence="3 4">120613-1</strain>
    </source>
</reference>
<evidence type="ECO:0000256" key="2">
    <source>
        <dbReference type="SAM" id="SignalP"/>
    </source>
</evidence>
<feature type="region of interest" description="Disordered" evidence="1">
    <location>
        <begin position="29"/>
        <end position="53"/>
    </location>
</feature>
<accession>A0A3N4JPS2</accession>
<dbReference type="EMBL" id="ML120382">
    <property type="protein sequence ID" value="RPB00187.1"/>
    <property type="molecule type" value="Genomic_DNA"/>
</dbReference>
<dbReference type="AlphaFoldDB" id="A0A3N4JPS2"/>
<protein>
    <submittedName>
        <fullName evidence="3">Uncharacterized protein</fullName>
    </submittedName>
</protein>
<keyword evidence="2" id="KW-0732">Signal</keyword>
<proteinExistence type="predicted"/>
<dbReference type="Proteomes" id="UP000276215">
    <property type="component" value="Unassembled WGS sequence"/>
</dbReference>
<organism evidence="3 4">
    <name type="scientific">Choiromyces venosus 120613-1</name>
    <dbReference type="NCBI Taxonomy" id="1336337"/>
    <lineage>
        <taxon>Eukaryota</taxon>
        <taxon>Fungi</taxon>
        <taxon>Dikarya</taxon>
        <taxon>Ascomycota</taxon>
        <taxon>Pezizomycotina</taxon>
        <taxon>Pezizomycetes</taxon>
        <taxon>Pezizales</taxon>
        <taxon>Tuberaceae</taxon>
        <taxon>Choiromyces</taxon>
    </lineage>
</organism>
<keyword evidence="4" id="KW-1185">Reference proteome</keyword>